<dbReference type="EMBL" id="DXEX01000223">
    <property type="protein sequence ID" value="HIX60105.1"/>
    <property type="molecule type" value="Genomic_DNA"/>
</dbReference>
<reference evidence="4" key="1">
    <citation type="journal article" date="2021" name="PeerJ">
        <title>Extensive microbial diversity within the chicken gut microbiome revealed by metagenomics and culture.</title>
        <authorList>
            <person name="Gilroy R."/>
            <person name="Ravi A."/>
            <person name="Getino M."/>
            <person name="Pursley I."/>
            <person name="Horton D.L."/>
            <person name="Alikhan N.F."/>
            <person name="Baker D."/>
            <person name="Gharbi K."/>
            <person name="Hall N."/>
            <person name="Watson M."/>
            <person name="Adriaenssens E.M."/>
            <person name="Foster-Nyarko E."/>
            <person name="Jarju S."/>
            <person name="Secka A."/>
            <person name="Antonio M."/>
            <person name="Oren A."/>
            <person name="Chaudhuri R.R."/>
            <person name="La Ragione R."/>
            <person name="Hildebrand F."/>
            <person name="Pallen M.J."/>
        </authorList>
    </citation>
    <scope>NUCLEOTIDE SEQUENCE</scope>
    <source>
        <strain evidence="4">ChiSjej1B19-8411</strain>
    </source>
</reference>
<comment type="caution">
    <text evidence="4">The sequence shown here is derived from an EMBL/GenBank/DDBJ whole genome shotgun (WGS) entry which is preliminary data.</text>
</comment>
<accession>A0A9D1WJ88</accession>
<feature type="transmembrane region" description="Helical" evidence="2">
    <location>
        <begin position="175"/>
        <end position="192"/>
    </location>
</feature>
<feature type="transmembrane region" description="Helical" evidence="2">
    <location>
        <begin position="61"/>
        <end position="82"/>
    </location>
</feature>
<feature type="transmembrane region" description="Helical" evidence="2">
    <location>
        <begin position="207"/>
        <end position="227"/>
    </location>
</feature>
<feature type="transmembrane region" description="Helical" evidence="2">
    <location>
        <begin position="88"/>
        <end position="110"/>
    </location>
</feature>
<feature type="transmembrane region" description="Helical" evidence="2">
    <location>
        <begin position="142"/>
        <end position="163"/>
    </location>
</feature>
<keyword evidence="2" id="KW-0812">Transmembrane</keyword>
<feature type="transmembrane region" description="Helical" evidence="2">
    <location>
        <begin position="239"/>
        <end position="258"/>
    </location>
</feature>
<proteinExistence type="inferred from homology"/>
<feature type="domain" description="EamA" evidence="3">
    <location>
        <begin position="2"/>
        <end position="133"/>
    </location>
</feature>
<protein>
    <submittedName>
        <fullName evidence="4">DMT family transporter</fullName>
    </submittedName>
</protein>
<dbReference type="InterPro" id="IPR000620">
    <property type="entry name" value="EamA_dom"/>
</dbReference>
<evidence type="ECO:0000313" key="4">
    <source>
        <dbReference type="EMBL" id="HIX60105.1"/>
    </source>
</evidence>
<evidence type="ECO:0000313" key="5">
    <source>
        <dbReference type="Proteomes" id="UP000886817"/>
    </source>
</evidence>
<dbReference type="InterPro" id="IPR037185">
    <property type="entry name" value="EmrE-like"/>
</dbReference>
<name>A0A9D1WJ88_9FIRM</name>
<comment type="similarity">
    <text evidence="1">Belongs to the EamA transporter family.</text>
</comment>
<dbReference type="AlphaFoldDB" id="A0A9D1WJ88"/>
<dbReference type="Gene3D" id="1.10.3730.20">
    <property type="match status" value="1"/>
</dbReference>
<evidence type="ECO:0000259" key="3">
    <source>
        <dbReference type="Pfam" id="PF00892"/>
    </source>
</evidence>
<feature type="transmembrane region" description="Helical" evidence="2">
    <location>
        <begin position="119"/>
        <end position="136"/>
    </location>
</feature>
<feature type="domain" description="EamA" evidence="3">
    <location>
        <begin position="146"/>
        <end position="281"/>
    </location>
</feature>
<dbReference type="PANTHER" id="PTHR22911:SF79">
    <property type="entry name" value="MOBA-LIKE NTP TRANSFERASE DOMAIN-CONTAINING PROTEIN"/>
    <property type="match status" value="1"/>
</dbReference>
<dbReference type="GO" id="GO:0016020">
    <property type="term" value="C:membrane"/>
    <property type="evidence" value="ECO:0007669"/>
    <property type="project" value="InterPro"/>
</dbReference>
<dbReference type="SUPFAM" id="SSF103481">
    <property type="entry name" value="Multidrug resistance efflux transporter EmrE"/>
    <property type="match status" value="2"/>
</dbReference>
<dbReference type="PANTHER" id="PTHR22911">
    <property type="entry name" value="ACYL-MALONYL CONDENSING ENZYME-RELATED"/>
    <property type="match status" value="1"/>
</dbReference>
<sequence>MLVIMAGIFWGTQGIFVNKLGETGFSAMDIAAIRVVGTGIIIFFVILAVKRELLRIQVRDIWIFAGSGLLSIIGFNCFYYMTIRLTSMSVAAVLLYISPAVVSVLSGILFREKMTLRKLIALISAFAGCFFVSGVLGGENTVTFQGVITGVGAGVAYALYSVFSSIGLKKGYHPVTVMTYTFLIGGAGILFLCRPAEIVAVSGKDGGLMLLETGFILISAVVPYFLYTVGLKYMEAGKAAIMASTEAIAATLFGNIFFHEKLTVHIILGILAVVFSIIVLNVNLQMRRKSVVQTEIQSNGS</sequence>
<organism evidence="4 5">
    <name type="scientific">Candidatus Blautia gallistercoris</name>
    <dbReference type="NCBI Taxonomy" id="2838490"/>
    <lineage>
        <taxon>Bacteria</taxon>
        <taxon>Bacillati</taxon>
        <taxon>Bacillota</taxon>
        <taxon>Clostridia</taxon>
        <taxon>Lachnospirales</taxon>
        <taxon>Lachnospiraceae</taxon>
        <taxon>Blautia</taxon>
    </lineage>
</organism>
<gene>
    <name evidence="4" type="ORF">IAA45_10400</name>
</gene>
<reference evidence="4" key="2">
    <citation type="submission" date="2021-04" db="EMBL/GenBank/DDBJ databases">
        <authorList>
            <person name="Gilroy R."/>
        </authorList>
    </citation>
    <scope>NUCLEOTIDE SEQUENCE</scope>
    <source>
        <strain evidence="4">ChiSjej1B19-8411</strain>
    </source>
</reference>
<keyword evidence="2" id="KW-1133">Transmembrane helix</keyword>
<keyword evidence="2" id="KW-0472">Membrane</keyword>
<evidence type="ECO:0000256" key="1">
    <source>
        <dbReference type="ARBA" id="ARBA00007362"/>
    </source>
</evidence>
<dbReference type="Proteomes" id="UP000886817">
    <property type="component" value="Unassembled WGS sequence"/>
</dbReference>
<feature type="transmembrane region" description="Helical" evidence="2">
    <location>
        <begin position="30"/>
        <end position="49"/>
    </location>
</feature>
<feature type="transmembrane region" description="Helical" evidence="2">
    <location>
        <begin position="264"/>
        <end position="284"/>
    </location>
</feature>
<dbReference type="Pfam" id="PF00892">
    <property type="entry name" value="EamA"/>
    <property type="match status" value="2"/>
</dbReference>
<evidence type="ECO:0000256" key="2">
    <source>
        <dbReference type="SAM" id="Phobius"/>
    </source>
</evidence>